<feature type="domain" description="Glycosyltransferase subfamily 4-like N-terminal" evidence="2">
    <location>
        <begin position="16"/>
        <end position="172"/>
    </location>
</feature>
<dbReference type="InterPro" id="IPR028098">
    <property type="entry name" value="Glyco_trans_4-like_N"/>
</dbReference>
<evidence type="ECO:0000313" key="3">
    <source>
        <dbReference type="EMBL" id="RAW56737.1"/>
    </source>
</evidence>
<dbReference type="PANTHER" id="PTHR45947">
    <property type="entry name" value="SULFOQUINOVOSYL TRANSFERASE SQD2"/>
    <property type="match status" value="1"/>
</dbReference>
<reference evidence="3 4" key="1">
    <citation type="submission" date="2018-02" db="EMBL/GenBank/DDBJ databases">
        <title>Complete genome sequencing of Faecalibacterium prausnitzii strains isolated from the human gut.</title>
        <authorList>
            <person name="Fitzgerald B.C."/>
            <person name="Shkoporov A.N."/>
            <person name="Ross P.R."/>
            <person name="Hill C."/>
        </authorList>
    </citation>
    <scope>NUCLEOTIDE SEQUENCE [LARGE SCALE GENOMIC DNA]</scope>
    <source>
        <strain evidence="3 4">APC923/51-1</strain>
    </source>
</reference>
<evidence type="ECO:0000259" key="1">
    <source>
        <dbReference type="Pfam" id="PF00534"/>
    </source>
</evidence>
<dbReference type="EMBL" id="PRLD01000009">
    <property type="protein sequence ID" value="RAW56737.1"/>
    <property type="molecule type" value="Genomic_DNA"/>
</dbReference>
<evidence type="ECO:0000259" key="2">
    <source>
        <dbReference type="Pfam" id="PF13439"/>
    </source>
</evidence>
<proteinExistence type="predicted"/>
<sequence>MKKIKIMYFVAGLKSGGVEQMLVNYCSKMDKQRFEFVVVYQHEPVQACLDKITQAGCSTVRITARCDNFLKSVWDTYKVINEYKPDIIHSNMNLMNFIPNTIAKYKGIKVRISHSHIAEKGKGRAYLTFKLLCQKLIINSSNVFLACGSDAGTYLHGNKISSTLIHNAIDIDELSSYCVNNDKDECFKDKVVIGHAGRFTEQKNHKKLIDIFEAFLKKCPDAILLLAGTGELEDSIKQYVDKKKLTKQVIFLGVVSNMNQFYANVDLFLLPSLFEGFPVVALETQAAGVKSIFSDTIDPAVQITSLVTLMSIQKSNEAWADKMCQILQATTDDTENINTNLIKLRNAGYDVTAEATKLQDIYLQALRCVC</sequence>
<gene>
    <name evidence="3" type="ORF">C4N24_09955</name>
</gene>
<dbReference type="Gene3D" id="3.40.50.2000">
    <property type="entry name" value="Glycogen Phosphorylase B"/>
    <property type="match status" value="2"/>
</dbReference>
<comment type="caution">
    <text evidence="3">The sequence shown here is derived from an EMBL/GenBank/DDBJ whole genome shotgun (WGS) entry which is preliminary data.</text>
</comment>
<dbReference type="PANTHER" id="PTHR45947:SF3">
    <property type="entry name" value="SULFOQUINOVOSYL TRANSFERASE SQD2"/>
    <property type="match status" value="1"/>
</dbReference>
<organism evidence="3 4">
    <name type="scientific">Faecalibacterium prausnitzii</name>
    <dbReference type="NCBI Taxonomy" id="853"/>
    <lineage>
        <taxon>Bacteria</taxon>
        <taxon>Bacillati</taxon>
        <taxon>Bacillota</taxon>
        <taxon>Clostridia</taxon>
        <taxon>Eubacteriales</taxon>
        <taxon>Oscillospiraceae</taxon>
        <taxon>Faecalibacterium</taxon>
    </lineage>
</organism>
<dbReference type="GO" id="GO:0016757">
    <property type="term" value="F:glycosyltransferase activity"/>
    <property type="evidence" value="ECO:0007669"/>
    <property type="project" value="InterPro"/>
</dbReference>
<dbReference type="InterPro" id="IPR001296">
    <property type="entry name" value="Glyco_trans_1"/>
</dbReference>
<evidence type="ECO:0000313" key="4">
    <source>
        <dbReference type="Proteomes" id="UP000251281"/>
    </source>
</evidence>
<name>A0A329U2G1_9FIRM</name>
<dbReference type="Pfam" id="PF13439">
    <property type="entry name" value="Glyco_transf_4"/>
    <property type="match status" value="1"/>
</dbReference>
<feature type="domain" description="Glycosyl transferase family 1" evidence="1">
    <location>
        <begin position="187"/>
        <end position="330"/>
    </location>
</feature>
<dbReference type="AlphaFoldDB" id="A0A329U2G1"/>
<dbReference type="Pfam" id="PF00534">
    <property type="entry name" value="Glycos_transf_1"/>
    <property type="match status" value="1"/>
</dbReference>
<dbReference type="SUPFAM" id="SSF53756">
    <property type="entry name" value="UDP-Glycosyltransferase/glycogen phosphorylase"/>
    <property type="match status" value="1"/>
</dbReference>
<evidence type="ECO:0008006" key="5">
    <source>
        <dbReference type="Google" id="ProtNLM"/>
    </source>
</evidence>
<accession>A0A329U2G1</accession>
<dbReference type="InterPro" id="IPR050194">
    <property type="entry name" value="Glycosyltransferase_grp1"/>
</dbReference>
<dbReference type="RefSeq" id="WP_112091289.1">
    <property type="nucleotide sequence ID" value="NZ_PRLD01000009.1"/>
</dbReference>
<dbReference type="Proteomes" id="UP000251281">
    <property type="component" value="Unassembled WGS sequence"/>
</dbReference>
<protein>
    <recommendedName>
        <fullName evidence="5">Glycosyltransferase family 1 protein</fullName>
    </recommendedName>
</protein>